<organism evidence="1 2">
    <name type="scientific">Russula earlei</name>
    <dbReference type="NCBI Taxonomy" id="71964"/>
    <lineage>
        <taxon>Eukaryota</taxon>
        <taxon>Fungi</taxon>
        <taxon>Dikarya</taxon>
        <taxon>Basidiomycota</taxon>
        <taxon>Agaricomycotina</taxon>
        <taxon>Agaricomycetes</taxon>
        <taxon>Russulales</taxon>
        <taxon>Russulaceae</taxon>
        <taxon>Russula</taxon>
    </lineage>
</organism>
<gene>
    <name evidence="1" type="ORF">F5148DRAFT_1285405</name>
</gene>
<comment type="caution">
    <text evidence="1">The sequence shown here is derived from an EMBL/GenBank/DDBJ whole genome shotgun (WGS) entry which is preliminary data.</text>
</comment>
<keyword evidence="2" id="KW-1185">Reference proteome</keyword>
<evidence type="ECO:0000313" key="2">
    <source>
        <dbReference type="Proteomes" id="UP001207468"/>
    </source>
</evidence>
<accession>A0ACC0U6J9</accession>
<sequence length="512" mass="55562">MSAYLISKVVNKCTLSSDDADHPSSANLAVQPTYTPLAKKAQKSSVPQKSSVSHGIIDVACVDLDTKVLDIKEGMMIAGGIAMPIPRRLERMSTFYGDSGGAHACHLVTEPVKTETTGDNSNPEPETDWLEDLESTQQPSTKRSEAMVIERPSWSASVAPPGPSASDGAPPGSQTWTTDDVPSSRDCQSSATALASEFCWPTDTDLILTPDSNKVTLSKQCPLICLVLQDAVDSVQASLLIDHAFPDAPTVLTVIKAALLSAASSHPSSSFIHWHLQSNHEYVTKIIPVVRSSTRDGITDGINSRVVVSPFSNVKPKNATLPSSLAELLAIPSVEIIIDLGDLASIIAIVEKQLTDYNYMFPTSKSVSLNFGLIMCSRPYWNMWIINVIHNLYFARGVNLFVSKFGHRFPTHQDTLGVMTHEVPIPMVTLVATVLYAALHEWHTGVHQATDFSANAYLDVYCGHIGTFNHIQEHCGNAFHMMMADIFTKAHSTSVLRTSVPIAGLNLEELNN</sequence>
<name>A0ACC0U6J9_9AGAM</name>
<proteinExistence type="predicted"/>
<evidence type="ECO:0000313" key="1">
    <source>
        <dbReference type="EMBL" id="KAI9507281.1"/>
    </source>
</evidence>
<dbReference type="EMBL" id="JAGFNK010000132">
    <property type="protein sequence ID" value="KAI9507281.1"/>
    <property type="molecule type" value="Genomic_DNA"/>
</dbReference>
<protein>
    <submittedName>
        <fullName evidence="1">Uncharacterized protein</fullName>
    </submittedName>
</protein>
<dbReference type="Proteomes" id="UP001207468">
    <property type="component" value="Unassembled WGS sequence"/>
</dbReference>
<reference evidence="1" key="1">
    <citation type="submission" date="2021-03" db="EMBL/GenBank/DDBJ databases">
        <title>Evolutionary priming and transition to the ectomycorrhizal habit in an iconic lineage of mushroom-forming fungi: is preadaptation a requirement?</title>
        <authorList>
            <consortium name="DOE Joint Genome Institute"/>
            <person name="Looney B.P."/>
            <person name="Miyauchi S."/>
            <person name="Morin E."/>
            <person name="Drula E."/>
            <person name="Courty P.E."/>
            <person name="Chicoki N."/>
            <person name="Fauchery L."/>
            <person name="Kohler A."/>
            <person name="Kuo A."/>
            <person name="LaButti K."/>
            <person name="Pangilinan J."/>
            <person name="Lipzen A."/>
            <person name="Riley R."/>
            <person name="Andreopoulos W."/>
            <person name="He G."/>
            <person name="Johnson J."/>
            <person name="Barry K.W."/>
            <person name="Grigoriev I.V."/>
            <person name="Nagy L."/>
            <person name="Hibbett D."/>
            <person name="Henrissat B."/>
            <person name="Matheny P.B."/>
            <person name="Labbe J."/>
            <person name="Martin A.F."/>
        </authorList>
    </citation>
    <scope>NUCLEOTIDE SEQUENCE</scope>
    <source>
        <strain evidence="1">BPL698</strain>
    </source>
</reference>